<dbReference type="Gene3D" id="3.30.1330.60">
    <property type="entry name" value="OmpA-like domain"/>
    <property type="match status" value="1"/>
</dbReference>
<dbReference type="PRINTS" id="PR01021">
    <property type="entry name" value="OMPADOMAIN"/>
</dbReference>
<feature type="compositionally biased region" description="Basic and acidic residues" evidence="5">
    <location>
        <begin position="324"/>
        <end position="334"/>
    </location>
</feature>
<dbReference type="PROSITE" id="PS51123">
    <property type="entry name" value="OMPA_2"/>
    <property type="match status" value="1"/>
</dbReference>
<evidence type="ECO:0000256" key="5">
    <source>
        <dbReference type="SAM" id="MobiDB-lite"/>
    </source>
</evidence>
<organism evidence="7 8">
    <name type="scientific">Sphingomonas jejuensis</name>
    <dbReference type="NCBI Taxonomy" id="904715"/>
    <lineage>
        <taxon>Bacteria</taxon>
        <taxon>Pseudomonadati</taxon>
        <taxon>Pseudomonadota</taxon>
        <taxon>Alphaproteobacteria</taxon>
        <taxon>Sphingomonadales</taxon>
        <taxon>Sphingomonadaceae</taxon>
        <taxon>Sphingomonas</taxon>
    </lineage>
</organism>
<keyword evidence="2 4" id="KW-0472">Membrane</keyword>
<protein>
    <submittedName>
        <fullName evidence="7">Outer membrane protein OmpA-like peptidoglycan-associated protein</fullName>
    </submittedName>
</protein>
<evidence type="ECO:0000256" key="2">
    <source>
        <dbReference type="ARBA" id="ARBA00023136"/>
    </source>
</evidence>
<dbReference type="PANTHER" id="PTHR30329">
    <property type="entry name" value="STATOR ELEMENT OF FLAGELLAR MOTOR COMPLEX"/>
    <property type="match status" value="1"/>
</dbReference>
<dbReference type="InterPro" id="IPR006664">
    <property type="entry name" value="OMP_bac"/>
</dbReference>
<dbReference type="Proteomes" id="UP000734218">
    <property type="component" value="Unassembled WGS sequence"/>
</dbReference>
<comment type="caution">
    <text evidence="7">The sequence shown here is derived from an EMBL/GenBank/DDBJ whole genome shotgun (WGS) entry which is preliminary data.</text>
</comment>
<dbReference type="SUPFAM" id="SSF103088">
    <property type="entry name" value="OmpA-like"/>
    <property type="match status" value="1"/>
</dbReference>
<feature type="region of interest" description="Disordered" evidence="5">
    <location>
        <begin position="312"/>
        <end position="353"/>
    </location>
</feature>
<evidence type="ECO:0000313" key="7">
    <source>
        <dbReference type="EMBL" id="NJC33474.1"/>
    </source>
</evidence>
<sequence length="353" mass="36073">MSSGAARVSMRLILLGASLMVTGCDGGGLLGGSEPSPIDAQIAHPNGAVLQVLSLSAGGDRVEVAVRLLNGREREVTLNSGSENSYILADSGEKLMLIPPAGNPQLAVPGGQTMDGVLVFSGSLPRAERATLVLNENGSADNEYSASPRFQVVLPLDGAFGASGGAEASALSNMRPNAASSLRQAAAGGSTLGAGGQATSDLRAVEALRSELGATQTDRGTIVSLPGDVTFDFDKATIRAQARQTLDRLAALIQASPAGQIAIEGHTDAKGDDAYNKRLSEERAEAVQAYLVDKGIDAGRFRTIGLGELRPVAPNAQADGSDDEAGRQRNRRVEVVLPNGPTAAPAPGSQNGS</sequence>
<evidence type="ECO:0000256" key="1">
    <source>
        <dbReference type="ARBA" id="ARBA00004442"/>
    </source>
</evidence>
<dbReference type="RefSeq" id="WP_167953457.1">
    <property type="nucleotide sequence ID" value="NZ_JAATJE010000001.1"/>
</dbReference>
<dbReference type="PROSITE" id="PS51257">
    <property type="entry name" value="PROKAR_LIPOPROTEIN"/>
    <property type="match status" value="1"/>
</dbReference>
<evidence type="ECO:0000256" key="4">
    <source>
        <dbReference type="PROSITE-ProRule" id="PRU00473"/>
    </source>
</evidence>
<keyword evidence="3" id="KW-0998">Cell outer membrane</keyword>
<dbReference type="InterPro" id="IPR050330">
    <property type="entry name" value="Bact_OuterMem_StrucFunc"/>
</dbReference>
<reference evidence="7 8" key="1">
    <citation type="submission" date="2020-03" db="EMBL/GenBank/DDBJ databases">
        <title>Genomic Encyclopedia of Type Strains, Phase IV (KMG-IV): sequencing the most valuable type-strain genomes for metagenomic binning, comparative biology and taxonomic classification.</title>
        <authorList>
            <person name="Goeker M."/>
        </authorList>
    </citation>
    <scope>NUCLEOTIDE SEQUENCE [LARGE SCALE GENOMIC DNA]</scope>
    <source>
        <strain evidence="7 8">DSM 27651</strain>
    </source>
</reference>
<dbReference type="EMBL" id="JAATJE010000001">
    <property type="protein sequence ID" value="NJC33474.1"/>
    <property type="molecule type" value="Genomic_DNA"/>
</dbReference>
<evidence type="ECO:0000256" key="3">
    <source>
        <dbReference type="ARBA" id="ARBA00023237"/>
    </source>
</evidence>
<name>A0ABX0XKV8_9SPHN</name>
<dbReference type="PANTHER" id="PTHR30329:SF21">
    <property type="entry name" value="LIPOPROTEIN YIAD-RELATED"/>
    <property type="match status" value="1"/>
</dbReference>
<keyword evidence="8" id="KW-1185">Reference proteome</keyword>
<accession>A0ABX0XKV8</accession>
<evidence type="ECO:0000313" key="8">
    <source>
        <dbReference type="Proteomes" id="UP000734218"/>
    </source>
</evidence>
<proteinExistence type="predicted"/>
<evidence type="ECO:0000259" key="6">
    <source>
        <dbReference type="PROSITE" id="PS51123"/>
    </source>
</evidence>
<dbReference type="InterPro" id="IPR006665">
    <property type="entry name" value="OmpA-like"/>
</dbReference>
<feature type="domain" description="OmpA-like" evidence="6">
    <location>
        <begin position="218"/>
        <end position="341"/>
    </location>
</feature>
<dbReference type="Pfam" id="PF00691">
    <property type="entry name" value="OmpA"/>
    <property type="match status" value="1"/>
</dbReference>
<comment type="subcellular location">
    <subcellularLocation>
        <location evidence="1">Cell outer membrane</location>
    </subcellularLocation>
</comment>
<gene>
    <name evidence="7" type="ORF">GGR88_000948</name>
</gene>
<dbReference type="InterPro" id="IPR036737">
    <property type="entry name" value="OmpA-like_sf"/>
</dbReference>
<dbReference type="CDD" id="cd07185">
    <property type="entry name" value="OmpA_C-like"/>
    <property type="match status" value="1"/>
</dbReference>